<keyword evidence="2" id="KW-1185">Reference proteome</keyword>
<dbReference type="SUPFAM" id="SSF48619">
    <property type="entry name" value="Phospholipase A2, PLA2"/>
    <property type="match status" value="1"/>
</dbReference>
<reference evidence="2" key="1">
    <citation type="submission" date="2018-02" db="EMBL/GenBank/DDBJ databases">
        <title>Glaesserella australis sp. nov., isolated from the lungs of pigs.</title>
        <authorList>
            <person name="Turni C."/>
            <person name="Christensen H."/>
        </authorList>
    </citation>
    <scope>NUCLEOTIDE SEQUENCE [LARGE SCALE GENOMIC DNA]</scope>
    <source>
        <strain evidence="2">HS4635</strain>
    </source>
</reference>
<name>A0A328BZZ1_9PAST</name>
<evidence type="ECO:0000313" key="1">
    <source>
        <dbReference type="EMBL" id="RAL19077.1"/>
    </source>
</evidence>
<dbReference type="AlphaFoldDB" id="A0A328BZZ1"/>
<organism evidence="1 2">
    <name type="scientific">Glaesserella australis</name>
    <dbReference type="NCBI Taxonomy" id="2094024"/>
    <lineage>
        <taxon>Bacteria</taxon>
        <taxon>Pseudomonadati</taxon>
        <taxon>Pseudomonadota</taxon>
        <taxon>Gammaproteobacteria</taxon>
        <taxon>Pasteurellales</taxon>
        <taxon>Pasteurellaceae</taxon>
        <taxon>Glaesserella</taxon>
    </lineage>
</organism>
<proteinExistence type="predicted"/>
<dbReference type="RefSeq" id="WP_111749689.1">
    <property type="nucleotide sequence ID" value="NZ_PTPX01000009.1"/>
</dbReference>
<protein>
    <recommendedName>
        <fullName evidence="3">Phospholipase</fullName>
    </recommendedName>
</protein>
<dbReference type="GO" id="GO:0006644">
    <property type="term" value="P:phospholipid metabolic process"/>
    <property type="evidence" value="ECO:0007669"/>
    <property type="project" value="InterPro"/>
</dbReference>
<accession>A0A328BZZ1</accession>
<dbReference type="InterPro" id="IPR036444">
    <property type="entry name" value="PLipase_A2_dom_sf"/>
</dbReference>
<gene>
    <name evidence="1" type="ORF">C5N92_04590</name>
</gene>
<dbReference type="Proteomes" id="UP000248689">
    <property type="component" value="Unassembled WGS sequence"/>
</dbReference>
<evidence type="ECO:0000313" key="2">
    <source>
        <dbReference type="Proteomes" id="UP000248689"/>
    </source>
</evidence>
<dbReference type="EMBL" id="PTPX01000009">
    <property type="protein sequence ID" value="RAL19077.1"/>
    <property type="molecule type" value="Genomic_DNA"/>
</dbReference>
<dbReference type="GO" id="GO:0004623">
    <property type="term" value="F:phospholipase A2 activity"/>
    <property type="evidence" value="ECO:0007669"/>
    <property type="project" value="InterPro"/>
</dbReference>
<evidence type="ECO:0008006" key="3">
    <source>
        <dbReference type="Google" id="ProtNLM"/>
    </source>
</evidence>
<dbReference type="GO" id="GO:0050482">
    <property type="term" value="P:arachidonate secretion"/>
    <property type="evidence" value="ECO:0007669"/>
    <property type="project" value="InterPro"/>
</dbReference>
<dbReference type="OrthoDB" id="7855474at2"/>
<comment type="caution">
    <text evidence="1">The sequence shown here is derived from an EMBL/GenBank/DDBJ whole genome shotgun (WGS) entry which is preliminary data.</text>
</comment>
<sequence>MAKKQYCTGLKNAPENINTCCHQHDRDYGQNGKVSRAEADRRLRECLIAQKRPVFAWCAWMAVRCLGWVFYKRKSKETVNGHSL</sequence>